<dbReference type="GeneID" id="28997174"/>
<proteinExistence type="predicted"/>
<organism evidence="1 2">
    <name type="scientific">Phycomyces blakesleeanus (strain ATCC 8743b / DSM 1359 / FGSC 10004 / NBRC 33097 / NRRL 1555)</name>
    <dbReference type="NCBI Taxonomy" id="763407"/>
    <lineage>
        <taxon>Eukaryota</taxon>
        <taxon>Fungi</taxon>
        <taxon>Fungi incertae sedis</taxon>
        <taxon>Mucoromycota</taxon>
        <taxon>Mucoromycotina</taxon>
        <taxon>Mucoromycetes</taxon>
        <taxon>Mucorales</taxon>
        <taxon>Phycomycetaceae</taxon>
        <taxon>Phycomyces</taxon>
    </lineage>
</organism>
<reference evidence="2" key="1">
    <citation type="submission" date="2015-06" db="EMBL/GenBank/DDBJ databases">
        <title>Expansion of signal transduction pathways in fungi by whole-genome duplication.</title>
        <authorList>
            <consortium name="DOE Joint Genome Institute"/>
            <person name="Corrochano L.M."/>
            <person name="Kuo A."/>
            <person name="Marcet-Houben M."/>
            <person name="Polaino S."/>
            <person name="Salamov A."/>
            <person name="Villalobos J.M."/>
            <person name="Alvarez M.I."/>
            <person name="Avalos J."/>
            <person name="Benito E.P."/>
            <person name="Benoit I."/>
            <person name="Burger G."/>
            <person name="Camino L.P."/>
            <person name="Canovas D."/>
            <person name="Cerda-Olmedo E."/>
            <person name="Cheng J.-F."/>
            <person name="Dominguez A."/>
            <person name="Elias M."/>
            <person name="Eslava A.P."/>
            <person name="Glaser F."/>
            <person name="Grimwood J."/>
            <person name="Gutierrez G."/>
            <person name="Heitman J."/>
            <person name="Henrissat B."/>
            <person name="Iturriaga E.A."/>
            <person name="Lang B.F."/>
            <person name="Lavin J.L."/>
            <person name="Lee S."/>
            <person name="Li W."/>
            <person name="Lindquist E."/>
            <person name="Lopez-Garcia S."/>
            <person name="Luque E.M."/>
            <person name="Marcos A.T."/>
            <person name="Martin J."/>
            <person name="McCluskey K."/>
            <person name="Medina H.R."/>
            <person name="Miralles-Duran A."/>
            <person name="Miyazaki A."/>
            <person name="Munoz-Torres E."/>
            <person name="Oguiza J.A."/>
            <person name="Ohm R."/>
            <person name="Olmedo M."/>
            <person name="Orejas M."/>
            <person name="Ortiz-Castellanos L."/>
            <person name="Pisabarro A.G."/>
            <person name="Rodriguez-Romero J."/>
            <person name="Ruiz-Herrera J."/>
            <person name="Ruiz-Vazquez R."/>
            <person name="Sanz C."/>
            <person name="Schackwitz W."/>
            <person name="Schmutz J."/>
            <person name="Shahriari M."/>
            <person name="Shelest E."/>
            <person name="Silva-Franco F."/>
            <person name="Soanes D."/>
            <person name="Syed K."/>
            <person name="Tagua V.G."/>
            <person name="Talbot N.J."/>
            <person name="Thon M."/>
            <person name="De vries R.P."/>
            <person name="Wiebenga A."/>
            <person name="Yadav J.S."/>
            <person name="Braun E.L."/>
            <person name="Baker S."/>
            <person name="Garre V."/>
            <person name="Horwitz B."/>
            <person name="Torres-Martinez S."/>
            <person name="Idnurm A."/>
            <person name="Herrera-Estrella A."/>
            <person name="Gabaldon T."/>
            <person name="Grigoriev I.V."/>
        </authorList>
    </citation>
    <scope>NUCLEOTIDE SEQUENCE [LARGE SCALE GENOMIC DNA]</scope>
    <source>
        <strain evidence="2">NRRL 1555(-)</strain>
    </source>
</reference>
<evidence type="ECO:0000313" key="1">
    <source>
        <dbReference type="EMBL" id="OAD71489.1"/>
    </source>
</evidence>
<protein>
    <submittedName>
        <fullName evidence="1">Uncharacterized protein</fullName>
    </submittedName>
</protein>
<dbReference type="VEuPathDB" id="FungiDB:PHYBLDRAFT_170160"/>
<dbReference type="EMBL" id="KV440985">
    <property type="protein sequence ID" value="OAD71489.1"/>
    <property type="molecule type" value="Genomic_DNA"/>
</dbReference>
<gene>
    <name evidence="1" type="ORF">PHYBLDRAFT_170160</name>
</gene>
<keyword evidence="2" id="KW-1185">Reference proteome</keyword>
<dbReference type="AlphaFoldDB" id="A0A167M0Z4"/>
<name>A0A167M0Z4_PHYB8</name>
<evidence type="ECO:0000313" key="2">
    <source>
        <dbReference type="Proteomes" id="UP000077315"/>
    </source>
</evidence>
<dbReference type="RefSeq" id="XP_018289529.1">
    <property type="nucleotide sequence ID" value="XM_018436268.1"/>
</dbReference>
<accession>A0A167M0Z4</accession>
<dbReference type="Proteomes" id="UP000077315">
    <property type="component" value="Unassembled WGS sequence"/>
</dbReference>
<sequence>MYPISLIHLMVFENKAKKSFHKQEIKMIIMRGHVIPLSKLDIVILVDSNFITIVVYTPQLSEEQTPQPNTGSFLLMNLAKNPLSSENSKFSLTFALRGDVNSNEKISLAKYHIPTGSLLYEFTMYLELLLNLSGSYP</sequence>
<dbReference type="InParanoid" id="A0A167M0Z4"/>